<evidence type="ECO:0000313" key="1">
    <source>
        <dbReference type="EMBL" id="MEJ8472863.1"/>
    </source>
</evidence>
<protein>
    <submittedName>
        <fullName evidence="1">Uncharacterized protein</fullName>
    </submittedName>
</protein>
<name>A0ABU8TFC9_9HYPH</name>
<dbReference type="EMBL" id="JBAKIA010000001">
    <property type="protein sequence ID" value="MEJ8472863.1"/>
    <property type="molecule type" value="Genomic_DNA"/>
</dbReference>
<organism evidence="1 2">
    <name type="scientific">Roseibium algae</name>
    <dbReference type="NCBI Taxonomy" id="3123038"/>
    <lineage>
        <taxon>Bacteria</taxon>
        <taxon>Pseudomonadati</taxon>
        <taxon>Pseudomonadota</taxon>
        <taxon>Alphaproteobacteria</taxon>
        <taxon>Hyphomicrobiales</taxon>
        <taxon>Stappiaceae</taxon>
        <taxon>Roseibium</taxon>
    </lineage>
</organism>
<keyword evidence="2" id="KW-1185">Reference proteome</keyword>
<sequence>MSDNTPPTKQELLTLIAEQKAEPDLSGLPYQEQQDFVLDADHPLRAEMRARNKTIIKGMKHHGMSEADLDLD</sequence>
<comment type="caution">
    <text evidence="1">The sequence shown here is derived from an EMBL/GenBank/DDBJ whole genome shotgun (WGS) entry which is preliminary data.</text>
</comment>
<evidence type="ECO:0000313" key="2">
    <source>
        <dbReference type="Proteomes" id="UP001385499"/>
    </source>
</evidence>
<gene>
    <name evidence="1" type="ORF">V6575_02080</name>
</gene>
<accession>A0ABU8TFC9</accession>
<dbReference type="RefSeq" id="WP_340272353.1">
    <property type="nucleotide sequence ID" value="NZ_JBAKIA010000001.1"/>
</dbReference>
<reference evidence="1 2" key="1">
    <citation type="submission" date="2024-02" db="EMBL/GenBank/DDBJ databases">
        <title>Roseibium algae sp. nov., isolated from marine alga (Grateloupia sp.), showing potential in myo-inositol conversion.</title>
        <authorList>
            <person name="Wang Y."/>
        </authorList>
    </citation>
    <scope>NUCLEOTIDE SEQUENCE [LARGE SCALE GENOMIC DNA]</scope>
    <source>
        <strain evidence="1 2">H3510</strain>
    </source>
</reference>
<dbReference type="Proteomes" id="UP001385499">
    <property type="component" value="Unassembled WGS sequence"/>
</dbReference>
<proteinExistence type="predicted"/>